<protein>
    <submittedName>
        <fullName evidence="3">Peptidase family T4, putative</fullName>
    </submittedName>
</protein>
<organism evidence="3">
    <name type="scientific">Neospora caninum (strain Liverpool)</name>
    <dbReference type="NCBI Taxonomy" id="572307"/>
    <lineage>
        <taxon>Eukaryota</taxon>
        <taxon>Sar</taxon>
        <taxon>Alveolata</taxon>
        <taxon>Apicomplexa</taxon>
        <taxon>Conoidasida</taxon>
        <taxon>Coccidia</taxon>
        <taxon>Eucoccidiorida</taxon>
        <taxon>Eimeriorina</taxon>
        <taxon>Sarcocystidae</taxon>
        <taxon>Neospora</taxon>
    </lineage>
</organism>
<dbReference type="Gene3D" id="3.60.70.12">
    <property type="entry name" value="L-amino peptidase D-ALA esterase/amidase"/>
    <property type="match status" value="2"/>
</dbReference>
<proteinExistence type="inferred from homology"/>
<dbReference type="PANTHER" id="PTHR36512">
    <property type="entry name" value="D-AMINOPEPTIDASE"/>
    <property type="match status" value="1"/>
</dbReference>
<evidence type="ECO:0000313" key="3">
    <source>
        <dbReference type="EMBL" id="CEL67406.1"/>
    </source>
</evidence>
<feature type="compositionally biased region" description="Basic and acidic residues" evidence="2">
    <location>
        <begin position="31"/>
        <end position="47"/>
    </location>
</feature>
<gene>
    <name evidence="3" type="ORF">BN1204_032060</name>
</gene>
<dbReference type="InterPro" id="IPR016117">
    <property type="entry name" value="ArgJ-like_dom_sf"/>
</dbReference>
<accession>A0A0F7UEI3</accession>
<dbReference type="Pfam" id="PF03576">
    <property type="entry name" value="Peptidase_S58"/>
    <property type="match status" value="1"/>
</dbReference>
<name>A0A0F7UEI3_NEOCL</name>
<dbReference type="SUPFAM" id="SSF56266">
    <property type="entry name" value="DmpA/ArgJ-like"/>
    <property type="match status" value="1"/>
</dbReference>
<evidence type="ECO:0000256" key="1">
    <source>
        <dbReference type="ARBA" id="ARBA00007068"/>
    </source>
</evidence>
<reference evidence="3" key="1">
    <citation type="journal article" date="2015" name="PLoS ONE">
        <title>Comprehensive Evaluation of Toxoplasma gondii VEG and Neospora caninum LIV Genomes with Tachyzoite Stage Transcriptome and Proteome Defines Novel Transcript Features.</title>
        <authorList>
            <person name="Ramaprasad A."/>
            <person name="Mourier T."/>
            <person name="Naeem R."/>
            <person name="Malas T.B."/>
            <person name="Moussa E."/>
            <person name="Panigrahi A."/>
            <person name="Vermont S.J."/>
            <person name="Otto T.D."/>
            <person name="Wastling J."/>
            <person name="Pain A."/>
        </authorList>
    </citation>
    <scope>NUCLEOTIDE SEQUENCE</scope>
    <source>
        <strain evidence="3">Liverpool</strain>
    </source>
</reference>
<feature type="region of interest" description="Disordered" evidence="2">
    <location>
        <begin position="183"/>
        <end position="207"/>
    </location>
</feature>
<feature type="compositionally biased region" description="Basic and acidic residues" evidence="2">
    <location>
        <begin position="188"/>
        <end position="204"/>
    </location>
</feature>
<dbReference type="AlphaFoldDB" id="A0A0F7UEI3"/>
<dbReference type="EMBL" id="LN714483">
    <property type="protein sequence ID" value="CEL67406.1"/>
    <property type="molecule type" value="Genomic_DNA"/>
</dbReference>
<feature type="region of interest" description="Disordered" evidence="2">
    <location>
        <begin position="241"/>
        <end position="268"/>
    </location>
</feature>
<dbReference type="PANTHER" id="PTHR36512:SF3">
    <property type="entry name" value="BLR5678 PROTEIN"/>
    <property type="match status" value="1"/>
</dbReference>
<sequence>MWTGSGVSFLCHVEKPALAESQCRAASLSQESREDQPKREQECGEKAKENERFVTGASFFAFDRPLAAVGRLFGSAPATRDFGAVQIGNSVQCIHGILFGGGSVFGLDAVGGLLEFQRQRGIGVSTIAGPIPVCPALGIFDVPALPPGPSSSETRAFALPQFVTSADVSTACAEAVRVQASVPASLPRSDREGDKHREAVEKEGTPALADSPLRVRCRLGSNGTVSTAFSHAWTRLSLRKDADRTPAASTSPGQSTASSGASGSPSLEETASWIGSIGVGVGATCARVGECAGFAPRKGGWGEACRQRPWRGERREGKAGDTERGSAAEAGLETLKVQAFIVVNSYGDIVAAGKGSEGSVVAGPLKDGVTYAAADLLQEADHTFLPLSLQPQATTLVAVFTNLDLNRDALWRVAAMAGAGMARAIHPIFSPVDGDAVIAVSTGELTHGDTDPTLSEIIVGTMAAECVAEAIQQAAAASNNL</sequence>
<evidence type="ECO:0000256" key="2">
    <source>
        <dbReference type="SAM" id="MobiDB-lite"/>
    </source>
</evidence>
<dbReference type="GO" id="GO:0004177">
    <property type="term" value="F:aminopeptidase activity"/>
    <property type="evidence" value="ECO:0007669"/>
    <property type="project" value="TreeGrafter"/>
</dbReference>
<feature type="compositionally biased region" description="Low complexity" evidence="2">
    <location>
        <begin position="245"/>
        <end position="266"/>
    </location>
</feature>
<feature type="region of interest" description="Disordered" evidence="2">
    <location>
        <begin position="26"/>
        <end position="47"/>
    </location>
</feature>
<dbReference type="InterPro" id="IPR005321">
    <property type="entry name" value="Peptidase_S58_DmpA"/>
</dbReference>
<comment type="similarity">
    <text evidence="1">Belongs to the peptidase S58 family.</text>
</comment>